<dbReference type="SUPFAM" id="SSF53098">
    <property type="entry name" value="Ribonuclease H-like"/>
    <property type="match status" value="1"/>
</dbReference>
<dbReference type="EMBL" id="QXFU01010037">
    <property type="protein sequence ID" value="KAE8954117.1"/>
    <property type="molecule type" value="Genomic_DNA"/>
</dbReference>
<proteinExistence type="predicted"/>
<dbReference type="InterPro" id="IPR036397">
    <property type="entry name" value="RNaseH_sf"/>
</dbReference>
<reference evidence="2 3" key="1">
    <citation type="submission" date="2018-09" db="EMBL/GenBank/DDBJ databases">
        <title>Genomic investigation of the strawberry pathogen Phytophthora fragariae indicates pathogenicity is determined by transcriptional variation in three key races.</title>
        <authorList>
            <person name="Adams T.M."/>
            <person name="Armitage A.D."/>
            <person name="Sobczyk M.K."/>
            <person name="Bates H.J."/>
            <person name="Dunwell J.M."/>
            <person name="Nellist C.F."/>
            <person name="Harrison R.J."/>
        </authorList>
    </citation>
    <scope>NUCLEOTIDE SEQUENCE [LARGE SCALE GENOMIC DNA]</scope>
    <source>
        <strain evidence="2 3">SCRP324</strain>
    </source>
</reference>
<dbReference type="AlphaFoldDB" id="A0A6A3GCB6"/>
<dbReference type="GO" id="GO:0015074">
    <property type="term" value="P:DNA integration"/>
    <property type="evidence" value="ECO:0007669"/>
    <property type="project" value="InterPro"/>
</dbReference>
<dbReference type="PROSITE" id="PS50994">
    <property type="entry name" value="INTEGRASE"/>
    <property type="match status" value="1"/>
</dbReference>
<dbReference type="OrthoDB" id="104418at2759"/>
<evidence type="ECO:0000313" key="3">
    <source>
        <dbReference type="Proteomes" id="UP000435112"/>
    </source>
</evidence>
<dbReference type="GO" id="GO:0003676">
    <property type="term" value="F:nucleic acid binding"/>
    <property type="evidence" value="ECO:0007669"/>
    <property type="project" value="InterPro"/>
</dbReference>
<evidence type="ECO:0000313" key="2">
    <source>
        <dbReference type="EMBL" id="KAE8954117.1"/>
    </source>
</evidence>
<dbReference type="InterPro" id="IPR001584">
    <property type="entry name" value="Integrase_cat-core"/>
</dbReference>
<gene>
    <name evidence="2" type="ORF">PR002_g32176</name>
</gene>
<dbReference type="InterPro" id="IPR039537">
    <property type="entry name" value="Retrotran_Ty1/copia-like"/>
</dbReference>
<evidence type="ECO:0000259" key="1">
    <source>
        <dbReference type="PROSITE" id="PS50994"/>
    </source>
</evidence>
<protein>
    <recommendedName>
        <fullName evidence="1">Integrase catalytic domain-containing protein</fullName>
    </recommendedName>
</protein>
<dbReference type="InterPro" id="IPR012337">
    <property type="entry name" value="RNaseH-like_sf"/>
</dbReference>
<comment type="caution">
    <text evidence="2">The sequence shown here is derived from an EMBL/GenBank/DDBJ whole genome shotgun (WGS) entry which is preliminary data.</text>
</comment>
<dbReference type="PANTHER" id="PTHR42648:SF28">
    <property type="entry name" value="TRANSPOSON-ENCODED PROTEIN WITH RIBONUCLEASE H-LIKE AND RETROVIRUS ZINC FINGER-LIKE DOMAINS"/>
    <property type="match status" value="1"/>
</dbReference>
<feature type="domain" description="Integrase catalytic" evidence="1">
    <location>
        <begin position="13"/>
        <end position="179"/>
    </location>
</feature>
<sequence length="220" mass="25140">MVQKPFPSNPNKPKYKPFEFLHFDTCGPMEEESLGGSRYLLLITDEASGCMSGFCLRARSESEGCLRRFITKVEKQFDARVKFVRHDGAKEFATNSLLAYYEDHGIEVQPTVRYAHQTNATAERANRTIVTIGRSMLHYAGLDKSFWAEAAMTAIYIKNHLPSSKSPDKTPFEIVYKSKPNVKHMRIFGCKAFVLTPKEKRLKWDPKAREGGDLSRCHIR</sequence>
<accession>A0A6A3GCB6</accession>
<dbReference type="Proteomes" id="UP000435112">
    <property type="component" value="Unassembled WGS sequence"/>
</dbReference>
<name>A0A6A3GCB6_9STRA</name>
<organism evidence="2 3">
    <name type="scientific">Phytophthora rubi</name>
    <dbReference type="NCBI Taxonomy" id="129364"/>
    <lineage>
        <taxon>Eukaryota</taxon>
        <taxon>Sar</taxon>
        <taxon>Stramenopiles</taxon>
        <taxon>Oomycota</taxon>
        <taxon>Peronosporomycetes</taxon>
        <taxon>Peronosporales</taxon>
        <taxon>Peronosporaceae</taxon>
        <taxon>Phytophthora</taxon>
    </lineage>
</organism>
<dbReference type="PANTHER" id="PTHR42648">
    <property type="entry name" value="TRANSPOSASE, PUTATIVE-RELATED"/>
    <property type="match status" value="1"/>
</dbReference>
<dbReference type="Gene3D" id="3.30.420.10">
    <property type="entry name" value="Ribonuclease H-like superfamily/Ribonuclease H"/>
    <property type="match status" value="1"/>
</dbReference>